<gene>
    <name evidence="4" type="ORF">GMO_18560</name>
</gene>
<dbReference type="Proteomes" id="UP000004949">
    <property type="component" value="Unassembled WGS sequence"/>
</dbReference>
<keyword evidence="1" id="KW-0175">Coiled coil</keyword>
<dbReference type="AlphaFoldDB" id="G6XJI4"/>
<evidence type="ECO:0000313" key="4">
    <source>
        <dbReference type="EMBL" id="EHH68089.1"/>
    </source>
</evidence>
<feature type="coiled-coil region" evidence="1">
    <location>
        <begin position="45"/>
        <end position="112"/>
    </location>
</feature>
<feature type="signal peptide" evidence="3">
    <location>
        <begin position="1"/>
        <end position="28"/>
    </location>
</feature>
<name>G6XJI4_9PROT</name>
<evidence type="ECO:0000256" key="2">
    <source>
        <dbReference type="SAM" id="MobiDB-lite"/>
    </source>
</evidence>
<feature type="region of interest" description="Disordered" evidence="2">
    <location>
        <begin position="130"/>
        <end position="150"/>
    </location>
</feature>
<proteinExistence type="predicted"/>
<dbReference type="RefSeq" id="WP_008852003.1">
    <property type="nucleotide sequence ID" value="NZ_AGQV01000005.1"/>
</dbReference>
<evidence type="ECO:0000256" key="1">
    <source>
        <dbReference type="SAM" id="Coils"/>
    </source>
</evidence>
<evidence type="ECO:0000313" key="5">
    <source>
        <dbReference type="Proteomes" id="UP000004949"/>
    </source>
</evidence>
<accession>G6XJI4</accession>
<keyword evidence="3" id="KW-0732">Signal</keyword>
<protein>
    <recommendedName>
        <fullName evidence="6">Secreted protein</fullName>
    </recommendedName>
</protein>
<dbReference type="STRING" id="1088869.GMO_18560"/>
<organism evidence="4 5">
    <name type="scientific">Gluconobacter morbifer G707</name>
    <dbReference type="NCBI Taxonomy" id="1088869"/>
    <lineage>
        <taxon>Bacteria</taxon>
        <taxon>Pseudomonadati</taxon>
        <taxon>Pseudomonadota</taxon>
        <taxon>Alphaproteobacteria</taxon>
        <taxon>Acetobacterales</taxon>
        <taxon>Acetobacteraceae</taxon>
        <taxon>Gluconobacter</taxon>
    </lineage>
</organism>
<sequence>MSSSIFIRSLLSAAVIAGAVAAAPLANADDSSTSTCNQTGSTDMVGRLTRREDCLNDRVRKYQENSQKAQQEREQRIQNLKDKYANAPARERERLQNQINGEQSKLNTMRNQQTQRIDQFRNAGQQNRQELNNLGSKTRGDVNNLLNGGL</sequence>
<evidence type="ECO:0000256" key="3">
    <source>
        <dbReference type="SAM" id="SignalP"/>
    </source>
</evidence>
<dbReference type="OrthoDB" id="7283200at2"/>
<evidence type="ECO:0008006" key="6">
    <source>
        <dbReference type="Google" id="ProtNLM"/>
    </source>
</evidence>
<dbReference type="PATRIC" id="fig|1088869.3.peg.1852"/>
<reference evidence="4 5" key="1">
    <citation type="submission" date="2011-10" db="EMBL/GenBank/DDBJ databases">
        <title>Genome sequence of Gluconobacter morbifer G707, isolated from Drosophila gut.</title>
        <authorList>
            <person name="Lee W.-J."/>
            <person name="Kim E.-K."/>
        </authorList>
    </citation>
    <scope>NUCLEOTIDE SEQUENCE [LARGE SCALE GENOMIC DNA]</scope>
    <source>
        <strain evidence="4 5">G707</strain>
    </source>
</reference>
<feature type="chain" id="PRO_5003489731" description="Secreted protein" evidence="3">
    <location>
        <begin position="29"/>
        <end position="150"/>
    </location>
</feature>
<comment type="caution">
    <text evidence="4">The sequence shown here is derived from an EMBL/GenBank/DDBJ whole genome shotgun (WGS) entry which is preliminary data.</text>
</comment>
<dbReference type="EMBL" id="AGQV01000005">
    <property type="protein sequence ID" value="EHH68089.1"/>
    <property type="molecule type" value="Genomic_DNA"/>
</dbReference>
<keyword evidence="5" id="KW-1185">Reference proteome</keyword>